<comment type="caution">
    <text evidence="1">The sequence shown here is derived from an EMBL/GenBank/DDBJ whole genome shotgun (WGS) entry which is preliminary data.</text>
</comment>
<gene>
    <name evidence="1" type="ORF">ACFO9E_00160</name>
</gene>
<name>A0ABV9FZ16_9ACTN</name>
<evidence type="ECO:0000313" key="1">
    <source>
        <dbReference type="EMBL" id="MFC4606248.1"/>
    </source>
</evidence>
<accession>A0ABV9FZ16</accession>
<dbReference type="RefSeq" id="WP_381190400.1">
    <property type="nucleotide sequence ID" value="NZ_JBHSFE010000002.1"/>
</dbReference>
<evidence type="ECO:0000313" key="2">
    <source>
        <dbReference type="Proteomes" id="UP001595993"/>
    </source>
</evidence>
<dbReference type="EMBL" id="JBHSFE010000002">
    <property type="protein sequence ID" value="MFC4606248.1"/>
    <property type="molecule type" value="Genomic_DNA"/>
</dbReference>
<proteinExistence type="predicted"/>
<dbReference type="Proteomes" id="UP001595993">
    <property type="component" value="Unassembled WGS sequence"/>
</dbReference>
<protein>
    <submittedName>
        <fullName evidence="1">Uncharacterized protein</fullName>
    </submittedName>
</protein>
<sequence>MIEDILRGAQAPIPAYTRDQRAEDNRRLHERIDQVAVRRAATGCKGSSGLASQVKQLDGAMCYA</sequence>
<keyword evidence="2" id="KW-1185">Reference proteome</keyword>
<reference evidence="2" key="1">
    <citation type="journal article" date="2019" name="Int. J. Syst. Evol. Microbiol.">
        <title>The Global Catalogue of Microorganisms (GCM) 10K type strain sequencing project: providing services to taxonomists for standard genome sequencing and annotation.</title>
        <authorList>
            <consortium name="The Broad Institute Genomics Platform"/>
            <consortium name="The Broad Institute Genome Sequencing Center for Infectious Disease"/>
            <person name="Wu L."/>
            <person name="Ma J."/>
        </authorList>
    </citation>
    <scope>NUCLEOTIDE SEQUENCE [LARGE SCALE GENOMIC DNA]</scope>
    <source>
        <strain evidence="2">CGMCC 4.7139</strain>
    </source>
</reference>
<organism evidence="1 2">
    <name type="scientific">Streptomyces maoxianensis</name>
    <dbReference type="NCBI Taxonomy" id="1459942"/>
    <lineage>
        <taxon>Bacteria</taxon>
        <taxon>Bacillati</taxon>
        <taxon>Actinomycetota</taxon>
        <taxon>Actinomycetes</taxon>
        <taxon>Kitasatosporales</taxon>
        <taxon>Streptomycetaceae</taxon>
        <taxon>Streptomyces</taxon>
    </lineage>
</organism>